<evidence type="ECO:0000256" key="3">
    <source>
        <dbReference type="ARBA" id="ARBA00022679"/>
    </source>
</evidence>
<evidence type="ECO:0000256" key="5">
    <source>
        <dbReference type="ARBA" id="ARBA00022989"/>
    </source>
</evidence>
<reference evidence="8" key="1">
    <citation type="submission" date="2016-10" db="EMBL/GenBank/DDBJ databases">
        <title>Sequence of Gallionella enrichment culture.</title>
        <authorList>
            <person name="Poehlein A."/>
            <person name="Muehling M."/>
            <person name="Daniel R."/>
        </authorList>
    </citation>
    <scope>NUCLEOTIDE SEQUENCE</scope>
</reference>
<sequence length="328" mass="34541">MPALATVLAVFLLSVGMVRWVLGWLRRKQILDLPNERSSHSLPTPRGGGLAVTPVCLVAWLVLAAVGLALPGTPWVVAGAAALLGLSWADDRFSLPAAPRFAVHFLACALGLAALPHQALILQGLLPWWADRLVALLGYVWFVNLTNFMDGIDGITGAEAASVAAGLALLAWLDGRPQAVLPSLALLAAALGFLVWNWHPAKLFLGDSGSVPLGYLLGWLLLDLAGHGHLAAGLILPLYYLADATLTLLRRAARGEKLWQAHRQHFYQRAVRGGVSHSGVVLRILAVNMLLIALAVAAGRWPLAALAAAGLAMAGLLAHLARLGRGAA</sequence>
<dbReference type="GO" id="GO:0044038">
    <property type="term" value="P:cell wall macromolecule biosynthetic process"/>
    <property type="evidence" value="ECO:0007669"/>
    <property type="project" value="TreeGrafter"/>
</dbReference>
<dbReference type="CDD" id="cd06854">
    <property type="entry name" value="GT_WbpL_WbcO_like"/>
    <property type="match status" value="1"/>
</dbReference>
<dbReference type="InterPro" id="IPR000715">
    <property type="entry name" value="Glycosyl_transferase_4"/>
</dbReference>
<evidence type="ECO:0000256" key="6">
    <source>
        <dbReference type="ARBA" id="ARBA00023136"/>
    </source>
</evidence>
<dbReference type="GO" id="GO:0071555">
    <property type="term" value="P:cell wall organization"/>
    <property type="evidence" value="ECO:0007669"/>
    <property type="project" value="TreeGrafter"/>
</dbReference>
<feature type="transmembrane region" description="Helical" evidence="7">
    <location>
        <begin position="72"/>
        <end position="89"/>
    </location>
</feature>
<keyword evidence="3 8" id="KW-0808">Transferase</keyword>
<organism evidence="8">
    <name type="scientific">mine drainage metagenome</name>
    <dbReference type="NCBI Taxonomy" id="410659"/>
    <lineage>
        <taxon>unclassified sequences</taxon>
        <taxon>metagenomes</taxon>
        <taxon>ecological metagenomes</taxon>
    </lineage>
</organism>
<feature type="transmembrane region" description="Helical" evidence="7">
    <location>
        <begin position="270"/>
        <end position="297"/>
    </location>
</feature>
<evidence type="ECO:0000256" key="7">
    <source>
        <dbReference type="SAM" id="Phobius"/>
    </source>
</evidence>
<dbReference type="GO" id="GO:0005886">
    <property type="term" value="C:plasma membrane"/>
    <property type="evidence" value="ECO:0007669"/>
    <property type="project" value="UniProtKB-SubCell"/>
</dbReference>
<evidence type="ECO:0000313" key="8">
    <source>
        <dbReference type="EMBL" id="OIR00832.1"/>
    </source>
</evidence>
<keyword evidence="6 7" id="KW-0472">Membrane</keyword>
<comment type="caution">
    <text evidence="8">The sequence shown here is derived from an EMBL/GenBank/DDBJ whole genome shotgun (WGS) entry which is preliminary data.</text>
</comment>
<keyword evidence="5 7" id="KW-1133">Transmembrane helix</keyword>
<comment type="subcellular location">
    <subcellularLocation>
        <location evidence="1">Cell membrane</location>
        <topology evidence="1">Multi-pass membrane protein</topology>
    </subcellularLocation>
</comment>
<dbReference type="GO" id="GO:0009103">
    <property type="term" value="P:lipopolysaccharide biosynthetic process"/>
    <property type="evidence" value="ECO:0007669"/>
    <property type="project" value="TreeGrafter"/>
</dbReference>
<keyword evidence="2" id="KW-1003">Cell membrane</keyword>
<evidence type="ECO:0000256" key="4">
    <source>
        <dbReference type="ARBA" id="ARBA00022692"/>
    </source>
</evidence>
<proteinExistence type="predicted"/>
<dbReference type="Pfam" id="PF00953">
    <property type="entry name" value="Glycos_transf_4"/>
    <property type="match status" value="1"/>
</dbReference>
<dbReference type="EMBL" id="MLJW01000091">
    <property type="protein sequence ID" value="OIR00832.1"/>
    <property type="molecule type" value="Genomic_DNA"/>
</dbReference>
<feature type="transmembrane region" description="Helical" evidence="7">
    <location>
        <begin position="155"/>
        <end position="173"/>
    </location>
</feature>
<dbReference type="PANTHER" id="PTHR22926:SF3">
    <property type="entry name" value="UNDECAPRENYL-PHOSPHATE ALPHA-N-ACETYLGLUCOSAMINYL 1-PHOSPHATE TRANSFERASE"/>
    <property type="match status" value="1"/>
</dbReference>
<feature type="transmembrane region" description="Helical" evidence="7">
    <location>
        <begin position="6"/>
        <end position="25"/>
    </location>
</feature>
<gene>
    <name evidence="8" type="primary">tagO_3</name>
    <name evidence="8" type="ORF">GALL_171690</name>
</gene>
<evidence type="ECO:0000256" key="1">
    <source>
        <dbReference type="ARBA" id="ARBA00004651"/>
    </source>
</evidence>
<evidence type="ECO:0000256" key="2">
    <source>
        <dbReference type="ARBA" id="ARBA00022475"/>
    </source>
</evidence>
<dbReference type="AlphaFoldDB" id="A0A1J5S9T8"/>
<accession>A0A1J5S9T8</accession>
<feature type="transmembrane region" description="Helical" evidence="7">
    <location>
        <begin position="179"/>
        <end position="196"/>
    </location>
</feature>
<feature type="transmembrane region" description="Helical" evidence="7">
    <location>
        <begin position="46"/>
        <end position="66"/>
    </location>
</feature>
<dbReference type="EC" id="2.7.8.33" evidence="8"/>
<protein>
    <submittedName>
        <fullName evidence="8">Putative undecaprenyl-phosphate N-acetylglucosaminyl 1-phosphate transferase</fullName>
        <ecNumber evidence="8">2.7.8.33</ecNumber>
    </submittedName>
</protein>
<feature type="transmembrane region" description="Helical" evidence="7">
    <location>
        <begin position="228"/>
        <end position="249"/>
    </location>
</feature>
<name>A0A1J5S9T8_9ZZZZ</name>
<feature type="transmembrane region" description="Helical" evidence="7">
    <location>
        <begin position="303"/>
        <end position="321"/>
    </location>
</feature>
<dbReference type="GO" id="GO:0036380">
    <property type="term" value="F:UDP-N-acetylglucosamine-undecaprenyl-phosphate N-acetylglucosaminephosphotransferase activity"/>
    <property type="evidence" value="ECO:0007669"/>
    <property type="project" value="UniProtKB-EC"/>
</dbReference>
<dbReference type="PANTHER" id="PTHR22926">
    <property type="entry name" value="PHOSPHO-N-ACETYLMURAMOYL-PENTAPEPTIDE-TRANSFERASE"/>
    <property type="match status" value="1"/>
</dbReference>
<keyword evidence="4 7" id="KW-0812">Transmembrane</keyword>
<feature type="transmembrane region" description="Helical" evidence="7">
    <location>
        <begin position="101"/>
        <end position="120"/>
    </location>
</feature>